<dbReference type="InterPro" id="IPR013591">
    <property type="entry name" value="Brevis_radix_dom"/>
</dbReference>
<evidence type="ECO:0000256" key="1">
    <source>
        <dbReference type="ARBA" id="ARBA00004123"/>
    </source>
</evidence>
<reference evidence="6" key="1">
    <citation type="submission" date="2020-02" db="EMBL/GenBank/DDBJ databases">
        <authorList>
            <person name="Scholz U."/>
            <person name="Mascher M."/>
            <person name="Fiebig A."/>
        </authorList>
    </citation>
    <scope>NUCLEOTIDE SEQUENCE</scope>
</reference>
<proteinExistence type="inferred from homology"/>
<gene>
    <name evidence="6" type="ORF">SI8410_02003448</name>
</gene>
<feature type="compositionally biased region" description="Basic residues" evidence="4">
    <location>
        <begin position="48"/>
        <end position="59"/>
    </location>
</feature>
<keyword evidence="7" id="KW-1185">Reference proteome</keyword>
<organism evidence="6 7">
    <name type="scientific">Spirodela intermedia</name>
    <name type="common">Intermediate duckweed</name>
    <dbReference type="NCBI Taxonomy" id="51605"/>
    <lineage>
        <taxon>Eukaryota</taxon>
        <taxon>Viridiplantae</taxon>
        <taxon>Streptophyta</taxon>
        <taxon>Embryophyta</taxon>
        <taxon>Tracheophyta</taxon>
        <taxon>Spermatophyta</taxon>
        <taxon>Magnoliopsida</taxon>
        <taxon>Liliopsida</taxon>
        <taxon>Araceae</taxon>
        <taxon>Lemnoideae</taxon>
        <taxon>Spirodela</taxon>
    </lineage>
</organism>
<evidence type="ECO:0000256" key="3">
    <source>
        <dbReference type="ARBA" id="ARBA00023242"/>
    </source>
</evidence>
<protein>
    <recommendedName>
        <fullName evidence="5">BRX domain-containing protein</fullName>
    </recommendedName>
</protein>
<evidence type="ECO:0000313" key="7">
    <source>
        <dbReference type="Proteomes" id="UP000663760"/>
    </source>
</evidence>
<feature type="domain" description="BRX" evidence="5">
    <location>
        <begin position="85"/>
        <end position="140"/>
    </location>
</feature>
<sequence length="274" mass="30752">MFRCIPCLNTKGFLENLTFHVKEEPYDEHGPPQTAATIEVMKEATERLKKKRREKKKKQQMMTGDGGAKGGRVVQESEGGEEEDEEWVAEVDRGVLLTLVSLPQGGNRIEKIRFRKDMFDFSEAHRWWNENCDKVLDLYCVHPPSSQPDQESPGKSAREGSFPWAAGSYTEYLSAGSSSSSSSTSSGAAGVGPEMRVVVPGRLVESVVEDQPGVFLIVRCSPDGGKELRRVLFSCERFGEVKARVWWEENKMRLHGEYTLKHLRLHSTLICDGA</sequence>
<dbReference type="GO" id="GO:0005634">
    <property type="term" value="C:nucleus"/>
    <property type="evidence" value="ECO:0007669"/>
    <property type="project" value="UniProtKB-SubCell"/>
</dbReference>
<feature type="domain" description="BRX" evidence="5">
    <location>
        <begin position="204"/>
        <end position="259"/>
    </location>
</feature>
<dbReference type="Pfam" id="PF08381">
    <property type="entry name" value="BRX"/>
    <property type="match status" value="2"/>
</dbReference>
<dbReference type="OrthoDB" id="10250282at2759"/>
<evidence type="ECO:0000256" key="4">
    <source>
        <dbReference type="SAM" id="MobiDB-lite"/>
    </source>
</evidence>
<evidence type="ECO:0000256" key="2">
    <source>
        <dbReference type="ARBA" id="ARBA00009057"/>
    </source>
</evidence>
<dbReference type="Proteomes" id="UP000663760">
    <property type="component" value="Chromosome 2"/>
</dbReference>
<feature type="region of interest" description="Disordered" evidence="4">
    <location>
        <begin position="47"/>
        <end position="87"/>
    </location>
</feature>
<name>A0A7I8K6T4_SPIIN</name>
<evidence type="ECO:0000313" key="6">
    <source>
        <dbReference type="EMBL" id="CAA7392307.1"/>
    </source>
</evidence>
<keyword evidence="3" id="KW-0539">Nucleus</keyword>
<dbReference type="PROSITE" id="PS51514">
    <property type="entry name" value="BRX"/>
    <property type="match status" value="2"/>
</dbReference>
<feature type="compositionally biased region" description="Acidic residues" evidence="4">
    <location>
        <begin position="78"/>
        <end position="87"/>
    </location>
</feature>
<dbReference type="AlphaFoldDB" id="A0A7I8K6T4"/>
<dbReference type="PANTHER" id="PTHR46058">
    <property type="entry name" value="PROTEIN BREVIS RADIX-LIKE 1"/>
    <property type="match status" value="1"/>
</dbReference>
<evidence type="ECO:0000259" key="5">
    <source>
        <dbReference type="PROSITE" id="PS51514"/>
    </source>
</evidence>
<comment type="similarity">
    <text evidence="2">Belongs to the BRX family.</text>
</comment>
<comment type="subcellular location">
    <subcellularLocation>
        <location evidence="1">Nucleus</location>
    </subcellularLocation>
</comment>
<dbReference type="InterPro" id="IPR044532">
    <property type="entry name" value="BRX-like"/>
</dbReference>
<dbReference type="PANTHER" id="PTHR46058:SF4">
    <property type="entry name" value="OS04G0475250 PROTEIN"/>
    <property type="match status" value="1"/>
</dbReference>
<accession>A0A7I8K6T4</accession>
<dbReference type="EMBL" id="LR746265">
    <property type="protein sequence ID" value="CAA7392307.1"/>
    <property type="molecule type" value="Genomic_DNA"/>
</dbReference>